<dbReference type="PROSITE" id="PS50977">
    <property type="entry name" value="HTH_TETR_2"/>
    <property type="match status" value="1"/>
</dbReference>
<dbReference type="EMBL" id="JACCFY010000001">
    <property type="protein sequence ID" value="NYJ78227.1"/>
    <property type="molecule type" value="Genomic_DNA"/>
</dbReference>
<dbReference type="GO" id="GO:0000976">
    <property type="term" value="F:transcription cis-regulatory region binding"/>
    <property type="evidence" value="ECO:0007669"/>
    <property type="project" value="TreeGrafter"/>
</dbReference>
<dbReference type="AlphaFoldDB" id="A0A7Z0GLI9"/>
<dbReference type="PRINTS" id="PR00455">
    <property type="entry name" value="HTHTETR"/>
</dbReference>
<dbReference type="InterPro" id="IPR050109">
    <property type="entry name" value="HTH-type_TetR-like_transc_reg"/>
</dbReference>
<gene>
    <name evidence="4" type="ORF">HNR09_001638</name>
</gene>
<dbReference type="InterPro" id="IPR009057">
    <property type="entry name" value="Homeodomain-like_sf"/>
</dbReference>
<keyword evidence="5" id="KW-1185">Reference proteome</keyword>
<dbReference type="PANTHER" id="PTHR30055:SF200">
    <property type="entry name" value="HTH-TYPE TRANSCRIPTIONAL REPRESSOR BDCR"/>
    <property type="match status" value="1"/>
</dbReference>
<dbReference type="InterPro" id="IPR001647">
    <property type="entry name" value="HTH_TetR"/>
</dbReference>
<keyword evidence="1 2" id="KW-0238">DNA-binding</keyword>
<evidence type="ECO:0000259" key="3">
    <source>
        <dbReference type="PROSITE" id="PS50977"/>
    </source>
</evidence>
<feature type="domain" description="HTH tetR-type" evidence="3">
    <location>
        <begin position="12"/>
        <end position="72"/>
    </location>
</feature>
<name>A0A7Z0GLI9_9MICC</name>
<dbReference type="Pfam" id="PF00440">
    <property type="entry name" value="TetR_N"/>
    <property type="match status" value="1"/>
</dbReference>
<feature type="DNA-binding region" description="H-T-H motif" evidence="2">
    <location>
        <begin position="35"/>
        <end position="54"/>
    </location>
</feature>
<dbReference type="SUPFAM" id="SSF46689">
    <property type="entry name" value="Homeodomain-like"/>
    <property type="match status" value="1"/>
</dbReference>
<dbReference type="SUPFAM" id="SSF48498">
    <property type="entry name" value="Tetracyclin repressor-like, C-terminal domain"/>
    <property type="match status" value="1"/>
</dbReference>
<dbReference type="InterPro" id="IPR036271">
    <property type="entry name" value="Tet_transcr_reg_TetR-rel_C_sf"/>
</dbReference>
<dbReference type="GO" id="GO:0003700">
    <property type="term" value="F:DNA-binding transcription factor activity"/>
    <property type="evidence" value="ECO:0007669"/>
    <property type="project" value="TreeGrafter"/>
</dbReference>
<dbReference type="RefSeq" id="WP_179541599.1">
    <property type="nucleotide sequence ID" value="NZ_BAAALL010000002.1"/>
</dbReference>
<protein>
    <submittedName>
        <fullName evidence="4">AcrR family transcriptional regulator</fullName>
    </submittedName>
</protein>
<evidence type="ECO:0000313" key="4">
    <source>
        <dbReference type="EMBL" id="NYJ78227.1"/>
    </source>
</evidence>
<reference evidence="4 5" key="1">
    <citation type="submission" date="2020-07" db="EMBL/GenBank/DDBJ databases">
        <title>Sequencing the genomes of 1000 actinobacteria strains.</title>
        <authorList>
            <person name="Klenk H.-P."/>
        </authorList>
    </citation>
    <scope>NUCLEOTIDE SEQUENCE [LARGE SCALE GENOMIC DNA]</scope>
    <source>
        <strain evidence="4 5">DSM 15475</strain>
    </source>
</reference>
<proteinExistence type="predicted"/>
<evidence type="ECO:0000313" key="5">
    <source>
        <dbReference type="Proteomes" id="UP000535437"/>
    </source>
</evidence>
<evidence type="ECO:0000256" key="1">
    <source>
        <dbReference type="ARBA" id="ARBA00023125"/>
    </source>
</evidence>
<sequence>MTSAAPDIDQLTPGARLILTTAAALFYDRGIHSVGVDTIAEESGVTKRTLYNNFGSKDTLVATYLEARHHTWWARLERRIEAAEPPRALTLFDVYAEDTLTATRGCAFLNAAAELPVDHPGYAIIRHHKQAIEDLLRRVISADDPTASADRLARHMFLLLEGAFAHQGIHGPDLLSEAREIARDLLEP</sequence>
<evidence type="ECO:0000256" key="2">
    <source>
        <dbReference type="PROSITE-ProRule" id="PRU00335"/>
    </source>
</evidence>
<dbReference type="Gene3D" id="1.10.357.10">
    <property type="entry name" value="Tetracycline Repressor, domain 2"/>
    <property type="match status" value="1"/>
</dbReference>
<dbReference type="PANTHER" id="PTHR30055">
    <property type="entry name" value="HTH-TYPE TRANSCRIPTIONAL REGULATOR RUTR"/>
    <property type="match status" value="1"/>
</dbReference>
<organism evidence="4 5">
    <name type="scientific">Nesterenkonia xinjiangensis</name>
    <dbReference type="NCBI Taxonomy" id="225327"/>
    <lineage>
        <taxon>Bacteria</taxon>
        <taxon>Bacillati</taxon>
        <taxon>Actinomycetota</taxon>
        <taxon>Actinomycetes</taxon>
        <taxon>Micrococcales</taxon>
        <taxon>Micrococcaceae</taxon>
        <taxon>Nesterenkonia</taxon>
    </lineage>
</organism>
<dbReference type="Proteomes" id="UP000535437">
    <property type="component" value="Unassembled WGS sequence"/>
</dbReference>
<accession>A0A7Z0GLI9</accession>
<comment type="caution">
    <text evidence="4">The sequence shown here is derived from an EMBL/GenBank/DDBJ whole genome shotgun (WGS) entry which is preliminary data.</text>
</comment>